<comment type="caution">
    <text evidence="5">The sequence shown here is derived from an EMBL/GenBank/DDBJ whole genome shotgun (WGS) entry which is preliminary data.</text>
</comment>
<feature type="compositionally biased region" description="Basic and acidic residues" evidence="2">
    <location>
        <begin position="514"/>
        <end position="523"/>
    </location>
</feature>
<dbReference type="PANTHER" id="PTHR33392:SF6">
    <property type="entry name" value="POLYISOPRENYL-TEICHOIC ACID--PEPTIDOGLYCAN TEICHOIC ACID TRANSFERASE TAGU"/>
    <property type="match status" value="1"/>
</dbReference>
<dbReference type="PROSITE" id="PS51257">
    <property type="entry name" value="PROKAR_LIPOPROTEIN"/>
    <property type="match status" value="1"/>
</dbReference>
<gene>
    <name evidence="5" type="ORF">BIV57_19005</name>
</gene>
<feature type="region of interest" description="Disordered" evidence="2">
    <location>
        <begin position="443"/>
        <end position="523"/>
    </location>
</feature>
<dbReference type="Gene3D" id="3.40.630.190">
    <property type="entry name" value="LCP protein"/>
    <property type="match status" value="1"/>
</dbReference>
<dbReference type="NCBIfam" id="TIGR00350">
    <property type="entry name" value="lytR_cpsA_psr"/>
    <property type="match status" value="1"/>
</dbReference>
<feature type="region of interest" description="Disordered" evidence="2">
    <location>
        <begin position="323"/>
        <end position="350"/>
    </location>
</feature>
<dbReference type="Proteomes" id="UP000243342">
    <property type="component" value="Unassembled WGS sequence"/>
</dbReference>
<reference evidence="5 6" key="1">
    <citation type="submission" date="2016-10" db="EMBL/GenBank/DDBJ databases">
        <title>Genome sequence of Streptomyces gilvigriseus MUSC 26.</title>
        <authorList>
            <person name="Lee L.-H."/>
            <person name="Ser H.-L."/>
        </authorList>
    </citation>
    <scope>NUCLEOTIDE SEQUENCE [LARGE SCALE GENOMIC DNA]</scope>
    <source>
        <strain evidence="5 6">MUSC 26</strain>
    </source>
</reference>
<evidence type="ECO:0000259" key="3">
    <source>
        <dbReference type="Pfam" id="PF03816"/>
    </source>
</evidence>
<dbReference type="EMBL" id="MLCF01000125">
    <property type="protein sequence ID" value="OIV35933.1"/>
    <property type="molecule type" value="Genomic_DNA"/>
</dbReference>
<feature type="domain" description="Cell envelope-related transcriptional attenuator" evidence="3">
    <location>
        <begin position="83"/>
        <end position="238"/>
    </location>
</feature>
<comment type="similarity">
    <text evidence="1">Belongs to the LytR/CpsA/Psr (LCP) family.</text>
</comment>
<dbReference type="InterPro" id="IPR004474">
    <property type="entry name" value="LytR_CpsA_psr"/>
</dbReference>
<dbReference type="InterPro" id="IPR027381">
    <property type="entry name" value="LytR/CpsA/Psr_C"/>
</dbReference>
<evidence type="ECO:0000313" key="5">
    <source>
        <dbReference type="EMBL" id="OIV35933.1"/>
    </source>
</evidence>
<dbReference type="InterPro" id="IPR050922">
    <property type="entry name" value="LytR/CpsA/Psr_CW_biosynth"/>
</dbReference>
<dbReference type="AlphaFoldDB" id="A0A1J7BBF3"/>
<dbReference type="Pfam" id="PF13399">
    <property type="entry name" value="LytR_C"/>
    <property type="match status" value="1"/>
</dbReference>
<evidence type="ECO:0000256" key="2">
    <source>
        <dbReference type="SAM" id="MobiDB-lite"/>
    </source>
</evidence>
<evidence type="ECO:0000256" key="1">
    <source>
        <dbReference type="ARBA" id="ARBA00006068"/>
    </source>
</evidence>
<dbReference type="STRING" id="1428644.BIV57_19005"/>
<proteinExistence type="inferred from homology"/>
<feature type="domain" description="LytR/CpsA/Psr regulator C-terminal" evidence="4">
    <location>
        <begin position="354"/>
        <end position="438"/>
    </location>
</feature>
<dbReference type="Pfam" id="PF03816">
    <property type="entry name" value="LytR_cpsA_psr"/>
    <property type="match status" value="1"/>
</dbReference>
<feature type="compositionally biased region" description="Low complexity" evidence="2">
    <location>
        <begin position="323"/>
        <end position="348"/>
    </location>
</feature>
<feature type="compositionally biased region" description="Gly residues" evidence="2">
    <location>
        <begin position="444"/>
        <end position="468"/>
    </location>
</feature>
<name>A0A1J7BBF3_9ACTN</name>
<organism evidence="5 6">
    <name type="scientific">Mangrovactinospora gilvigrisea</name>
    <dbReference type="NCBI Taxonomy" id="1428644"/>
    <lineage>
        <taxon>Bacteria</taxon>
        <taxon>Bacillati</taxon>
        <taxon>Actinomycetota</taxon>
        <taxon>Actinomycetes</taxon>
        <taxon>Kitasatosporales</taxon>
        <taxon>Streptomycetaceae</taxon>
        <taxon>Mangrovactinospora</taxon>
    </lineage>
</organism>
<protein>
    <submittedName>
        <fullName evidence="5">Transcriptional regulator</fullName>
    </submittedName>
</protein>
<dbReference type="Gene3D" id="3.30.70.2390">
    <property type="match status" value="1"/>
</dbReference>
<evidence type="ECO:0000313" key="6">
    <source>
        <dbReference type="Proteomes" id="UP000243342"/>
    </source>
</evidence>
<dbReference type="PANTHER" id="PTHR33392">
    <property type="entry name" value="POLYISOPRENYL-TEICHOIC ACID--PEPTIDOGLYCAN TEICHOIC ACID TRANSFERASE TAGU"/>
    <property type="match status" value="1"/>
</dbReference>
<sequence length="523" mass="53081">MKIGAIIASLFVLVVAGCGAFVYEKLNGNIKGSSLFNGTSGDAGSEKPDAYGRTPINILAIGSDGRSNKADCKIGGDCGPGQNADVQMVVHISADRSNATVMSIPRDLKMQLPACKDPDTKQSFAGGYDKINASLQYGPGCTVAAVHQLTGIPIDHFAMVDFQGVIKMSDAVGGVQVCVSDNVYDTYSHLKLKKGDHTLQNLAALEFVRSRHAFGTGTDIGRTYAQHLFLSSLMRKMKGAGTLANPTKLYSLANAATNALTVDNGIKSITKLVGLGEDVNKVPSDRMTFVTMQNQLDDAGNVHILPAAYNLFNAIKNDQSLTTSSGGKSKVAASATGKASPSASAGSSVDRAKVSVTVENGIGPTARGRASTVQQALTAQGFAAGGTANATQTASTTLWYGPGEKAEAQAAADALGLPSSHLKQGSSAGLVLVVGTDWPTGTSYPGGTGSGSGSDSGSGSGSSGGKSGGSSSDATDGAHAQTAGGKSSGCAPVSRFKTVSLNGVPMTPTQAYAEAKDKPDSAP</sequence>
<keyword evidence="6" id="KW-1185">Reference proteome</keyword>
<evidence type="ECO:0000259" key="4">
    <source>
        <dbReference type="Pfam" id="PF13399"/>
    </source>
</evidence>
<accession>A0A1J7BBF3</accession>